<feature type="compositionally biased region" description="Basic and acidic residues" evidence="1">
    <location>
        <begin position="218"/>
        <end position="240"/>
    </location>
</feature>
<dbReference type="AlphaFoldDB" id="W9VA66"/>
<evidence type="ECO:0000313" key="2">
    <source>
        <dbReference type="EMBL" id="EXJ16314.1"/>
    </source>
</evidence>
<evidence type="ECO:0000313" key="3">
    <source>
        <dbReference type="Proteomes" id="UP000019460"/>
    </source>
</evidence>
<keyword evidence="3" id="KW-1185">Reference proteome</keyword>
<gene>
    <name evidence="2" type="ORF">D779_0456</name>
</gene>
<protein>
    <submittedName>
        <fullName evidence="2">Uncharacterized protein</fullName>
    </submittedName>
</protein>
<dbReference type="EMBL" id="AONC01000013">
    <property type="protein sequence ID" value="EXJ16314.1"/>
    <property type="molecule type" value="Genomic_DNA"/>
</dbReference>
<dbReference type="Proteomes" id="UP000019460">
    <property type="component" value="Unassembled WGS sequence"/>
</dbReference>
<reference evidence="2 3" key="1">
    <citation type="submission" date="2012-11" db="EMBL/GenBank/DDBJ databases">
        <title>Genome assembly of Thiorhodococcus sp. AK35.</title>
        <authorList>
            <person name="Nupur N."/>
            <person name="Khatri I."/>
            <person name="Subramanian S."/>
            <person name="Pinnaka A."/>
        </authorList>
    </citation>
    <scope>NUCLEOTIDE SEQUENCE [LARGE SCALE GENOMIC DNA]</scope>
    <source>
        <strain evidence="2 3">AK35</strain>
    </source>
</reference>
<evidence type="ECO:0000256" key="1">
    <source>
        <dbReference type="SAM" id="MobiDB-lite"/>
    </source>
</evidence>
<organism evidence="2 3">
    <name type="scientific">Imhoffiella purpurea</name>
    <dbReference type="NCBI Taxonomy" id="1249627"/>
    <lineage>
        <taxon>Bacteria</taxon>
        <taxon>Pseudomonadati</taxon>
        <taxon>Pseudomonadota</taxon>
        <taxon>Gammaproteobacteria</taxon>
        <taxon>Chromatiales</taxon>
        <taxon>Chromatiaceae</taxon>
        <taxon>Imhoffiella</taxon>
    </lineage>
</organism>
<feature type="region of interest" description="Disordered" evidence="1">
    <location>
        <begin position="204"/>
        <end position="246"/>
    </location>
</feature>
<proteinExistence type="predicted"/>
<dbReference type="AntiFam" id="ANF00091">
    <property type="entry name" value="Shadow ORF (opposite smc)"/>
</dbReference>
<accession>W9VA66</accession>
<dbReference type="AntiFam" id="ANF00168">
    <property type="entry name" value="Shadow ORF (opposite smc)"/>
</dbReference>
<comment type="caution">
    <text evidence="2">The sequence shown here is derived from an EMBL/GenBank/DDBJ whole genome shotgun (WGS) entry which is preliminary data.</text>
</comment>
<name>W9VA66_9GAMM</name>
<feature type="region of interest" description="Disordered" evidence="1">
    <location>
        <begin position="139"/>
        <end position="191"/>
    </location>
</feature>
<sequence>MQPLARLLHLRDGLGLLDTQLLALGLERALALQQMLAPGLEAAEFGPERRTFALAGGQFALDRVARLLDLGTRGTQLLLPVQQFGLASQEILDLGPHLLDRLRTLEHAPGRRAGRRRQPVRSDLDAFAGDPALVGRQRRAPGQRIGQRVGDTRTAQQMDERPGRSSTLRQTVRAGTGDGHGDRRIGIEQHQTGRQIVPRTDMGLESRRSHGAQGITEQRLDRPLPPRLDRQSIDQTRSIRESPSLQPGRAIAVRIGQRRVLQRGQGGQTPLGFLELGAHPGQLVGLTAQSFVHRGQLGALAPTILRECVDTFGQDGFALAELLDPPGHAIGIETTQFLLETTQPLVIAPHGLLEGIDACALDLGLLGRFGGGLIEAVPVGLPGLETILQGHEGTRRIAEFGLGLLQFGLVTLKLLVDLGQALAVALQIGVGLVEFLLQPNQLGLAPAALLVGELDRLLGAGDLGADGIEAALDLVEEVGGRAQIGAACLDVGLQTTLTRQSGLGRDLGLAETAVHALDLFVEQAPAQGLQLLVETALVRLELGVFLGRRRLAFEMLQLLADLLAQVVEPVQVLARMAHPVLGFATAFLVFGDARRLLQEETQILGPGLDDARDRALLDDGV</sequence>